<protein>
    <recommendedName>
        <fullName evidence="2">dual-specificity kinase</fullName>
        <ecNumber evidence="2">2.7.12.1</ecNumber>
    </recommendedName>
</protein>
<feature type="domain" description="Protein kinase" evidence="14">
    <location>
        <begin position="190"/>
        <end position="503"/>
    </location>
</feature>
<evidence type="ECO:0000256" key="9">
    <source>
        <dbReference type="ARBA" id="ARBA00049003"/>
    </source>
</evidence>
<dbReference type="PROSITE" id="PS00108">
    <property type="entry name" value="PROTEIN_KINASE_ST"/>
    <property type="match status" value="1"/>
</dbReference>
<dbReference type="EC" id="2.7.12.1" evidence="2"/>
<dbReference type="GO" id="GO:0005524">
    <property type="term" value="F:ATP binding"/>
    <property type="evidence" value="ECO:0007669"/>
    <property type="project" value="UniProtKB-UniRule"/>
</dbReference>
<evidence type="ECO:0000256" key="1">
    <source>
        <dbReference type="ARBA" id="ARBA00008867"/>
    </source>
</evidence>
<organism evidence="15 16">
    <name type="scientific">Hymenochirus boettgeri</name>
    <name type="common">Congo dwarf clawed frog</name>
    <dbReference type="NCBI Taxonomy" id="247094"/>
    <lineage>
        <taxon>Eukaryota</taxon>
        <taxon>Metazoa</taxon>
        <taxon>Chordata</taxon>
        <taxon>Craniata</taxon>
        <taxon>Vertebrata</taxon>
        <taxon>Euteleostomi</taxon>
        <taxon>Amphibia</taxon>
        <taxon>Batrachia</taxon>
        <taxon>Anura</taxon>
        <taxon>Pipoidea</taxon>
        <taxon>Pipidae</taxon>
        <taxon>Pipinae</taxon>
        <taxon>Hymenochirus</taxon>
    </lineage>
</organism>
<dbReference type="InterPro" id="IPR008271">
    <property type="entry name" value="Ser/Thr_kinase_AS"/>
</dbReference>
<keyword evidence="3" id="KW-0723">Serine/threonine-protein kinase</keyword>
<dbReference type="InterPro" id="IPR050494">
    <property type="entry name" value="Ser_Thr_dual-spec_kinase"/>
</dbReference>
<dbReference type="FunFam" id="3.30.200.20:FF:000127">
    <property type="entry name" value="Putative dual specificity tyrosine-phosphorylation-regulated kinase 2"/>
    <property type="match status" value="1"/>
</dbReference>
<dbReference type="GO" id="GO:0004674">
    <property type="term" value="F:protein serine/threonine kinase activity"/>
    <property type="evidence" value="ECO:0007669"/>
    <property type="project" value="UniProtKB-KW"/>
</dbReference>
<keyword evidence="16" id="KW-1185">Reference proteome</keyword>
<evidence type="ECO:0000256" key="11">
    <source>
        <dbReference type="ARBA" id="ARBA00051680"/>
    </source>
</evidence>
<dbReference type="EMBL" id="JAACNH010000002">
    <property type="protein sequence ID" value="KAG8451382.1"/>
    <property type="molecule type" value="Genomic_DNA"/>
</dbReference>
<dbReference type="Pfam" id="PF00069">
    <property type="entry name" value="Pkinase"/>
    <property type="match status" value="1"/>
</dbReference>
<dbReference type="OrthoDB" id="9332038at2759"/>
<dbReference type="PANTHER" id="PTHR24058">
    <property type="entry name" value="DUAL SPECIFICITY PROTEIN KINASE"/>
    <property type="match status" value="1"/>
</dbReference>
<evidence type="ECO:0000256" key="12">
    <source>
        <dbReference type="PROSITE-ProRule" id="PRU10141"/>
    </source>
</evidence>
<evidence type="ECO:0000256" key="6">
    <source>
        <dbReference type="ARBA" id="ARBA00022741"/>
    </source>
</evidence>
<feature type="region of interest" description="Disordered" evidence="13">
    <location>
        <begin position="78"/>
        <end position="118"/>
    </location>
</feature>
<evidence type="ECO:0000256" key="5">
    <source>
        <dbReference type="ARBA" id="ARBA00022679"/>
    </source>
</evidence>
<evidence type="ECO:0000256" key="8">
    <source>
        <dbReference type="ARBA" id="ARBA00022840"/>
    </source>
</evidence>
<proteinExistence type="inferred from homology"/>
<dbReference type="Proteomes" id="UP000812440">
    <property type="component" value="Chromosome 2"/>
</dbReference>
<gene>
    <name evidence="15" type="ORF">GDO86_003549</name>
</gene>
<dbReference type="FunFam" id="1.10.510.10:FF:000112">
    <property type="entry name" value="Putative dual specificity tyrosine-phosphorylation-regulated kinase 2"/>
    <property type="match status" value="1"/>
</dbReference>
<comment type="caution">
    <text evidence="15">The sequence shown here is derived from an EMBL/GenBank/DDBJ whole genome shotgun (WGS) entry which is preliminary data.</text>
</comment>
<evidence type="ECO:0000256" key="7">
    <source>
        <dbReference type="ARBA" id="ARBA00022777"/>
    </source>
</evidence>
<dbReference type="GO" id="GO:0005634">
    <property type="term" value="C:nucleus"/>
    <property type="evidence" value="ECO:0007669"/>
    <property type="project" value="TreeGrafter"/>
</dbReference>
<evidence type="ECO:0000256" key="10">
    <source>
        <dbReference type="ARBA" id="ARBA00049308"/>
    </source>
</evidence>
<dbReference type="InterPro" id="IPR000719">
    <property type="entry name" value="Prot_kinase_dom"/>
</dbReference>
<dbReference type="InterPro" id="IPR042521">
    <property type="entry name" value="DYRK"/>
</dbReference>
<dbReference type="GO" id="GO:0004712">
    <property type="term" value="F:protein serine/threonine/tyrosine kinase activity"/>
    <property type="evidence" value="ECO:0007669"/>
    <property type="project" value="UniProtKB-EC"/>
</dbReference>
<accession>A0A8T2K455</accession>
<evidence type="ECO:0000256" key="3">
    <source>
        <dbReference type="ARBA" id="ARBA00022527"/>
    </source>
</evidence>
<keyword evidence="5" id="KW-0808">Transferase</keyword>
<keyword evidence="7" id="KW-0418">Kinase</keyword>
<reference evidence="15" key="1">
    <citation type="thesis" date="2020" institute="ProQuest LLC" country="789 East Eisenhower Parkway, Ann Arbor, MI, USA">
        <title>Comparative Genomics and Chromosome Evolution.</title>
        <authorList>
            <person name="Mudd A.B."/>
        </authorList>
    </citation>
    <scope>NUCLEOTIDE SEQUENCE</scope>
    <source>
        <strain evidence="15">Female2</strain>
        <tissue evidence="15">Blood</tissue>
    </source>
</reference>
<dbReference type="GO" id="GO:0005856">
    <property type="term" value="C:cytoskeleton"/>
    <property type="evidence" value="ECO:0007669"/>
    <property type="project" value="TreeGrafter"/>
</dbReference>
<feature type="compositionally biased region" description="Low complexity" evidence="13">
    <location>
        <begin position="102"/>
        <end position="118"/>
    </location>
</feature>
<keyword evidence="4" id="KW-0597">Phosphoprotein</keyword>
<comment type="catalytic activity">
    <reaction evidence="11">
        <text>L-tyrosyl-[protein] + ATP = O-phospho-L-tyrosyl-[protein] + ADP + H(+)</text>
        <dbReference type="Rhea" id="RHEA:10596"/>
        <dbReference type="Rhea" id="RHEA-COMP:10136"/>
        <dbReference type="Rhea" id="RHEA-COMP:20101"/>
        <dbReference type="ChEBI" id="CHEBI:15378"/>
        <dbReference type="ChEBI" id="CHEBI:30616"/>
        <dbReference type="ChEBI" id="CHEBI:46858"/>
        <dbReference type="ChEBI" id="CHEBI:61978"/>
        <dbReference type="ChEBI" id="CHEBI:456216"/>
        <dbReference type="EC" id="2.7.12.1"/>
    </reaction>
</comment>
<evidence type="ECO:0000256" key="13">
    <source>
        <dbReference type="SAM" id="MobiDB-lite"/>
    </source>
</evidence>
<dbReference type="AlphaFoldDB" id="A0A8T2K455"/>
<dbReference type="PROSITE" id="PS50011">
    <property type="entry name" value="PROTEIN_KINASE_DOM"/>
    <property type="match status" value="1"/>
</dbReference>
<evidence type="ECO:0000259" key="14">
    <source>
        <dbReference type="PROSITE" id="PS50011"/>
    </source>
</evidence>
<dbReference type="SUPFAM" id="SSF56112">
    <property type="entry name" value="Protein kinase-like (PK-like)"/>
    <property type="match status" value="1"/>
</dbReference>
<keyword evidence="6 12" id="KW-0547">Nucleotide-binding</keyword>
<comment type="catalytic activity">
    <reaction evidence="10">
        <text>L-threonyl-[protein] + ATP = O-phospho-L-threonyl-[protein] + ADP + H(+)</text>
        <dbReference type="Rhea" id="RHEA:46608"/>
        <dbReference type="Rhea" id="RHEA-COMP:11060"/>
        <dbReference type="Rhea" id="RHEA-COMP:11605"/>
        <dbReference type="ChEBI" id="CHEBI:15378"/>
        <dbReference type="ChEBI" id="CHEBI:30013"/>
        <dbReference type="ChEBI" id="CHEBI:30616"/>
        <dbReference type="ChEBI" id="CHEBI:61977"/>
        <dbReference type="ChEBI" id="CHEBI:456216"/>
        <dbReference type="EC" id="2.7.12.1"/>
    </reaction>
</comment>
<keyword evidence="8 12" id="KW-0067">ATP-binding</keyword>
<evidence type="ECO:0000256" key="2">
    <source>
        <dbReference type="ARBA" id="ARBA00013203"/>
    </source>
</evidence>
<sequence>MMLLTRKPEGPIAAVRYGDGLYDSYMRLDHTAANDAAENKESPSTLTAIGRLTISGNKLAMKDQQQVKVQQLFEDSGNHRAGAGIPSTDSAFPLLTKEKSSDSSGSSKSSDSSAKSSKATYLIPEQAVKQYKHQLSLYELQEISSFPEIHFVGPNAKKRQGVLGGPNNGGYDDDQGGYNLVPHDQIAYRYEVLKVIGKGSFGQVAKVYDHKLHQHLALKMVRNEKRFHRQAAEEIRILEHLKKQDKTGSMNVIHMLESFTFRNHICMTFELLSMNLYELIKRNKFQGFSLQLVRKFAHSILQCLEALYRNKIIHCDLKPENILLKQQGRSGIKVIDFGSSCFEHQRVYTYIQSRFYRAPEVIMGSRYGMPIDMWSFGCILVELLTGYPLFPGEDEGDQLACMMELLGAPPPKLLEQAKRAKNFINSKGYPRYCTVTTLPNGTTALNGSRSRRGKMRGAPGSKDWVTALKGCEDSLFIDFLKGCLNWDPLSRMTPSQALRHQWICKRLPKPSVTEKTSVKRITTHTSSFPGIGSKLPPVVGVANKLRANLMNDSNGSIPLRTVLPKLVS</sequence>
<dbReference type="Gene3D" id="3.30.10.30">
    <property type="entry name" value="DYRK"/>
    <property type="match status" value="1"/>
</dbReference>
<dbReference type="InterPro" id="IPR011009">
    <property type="entry name" value="Kinase-like_dom_sf"/>
</dbReference>
<dbReference type="GO" id="GO:0005737">
    <property type="term" value="C:cytoplasm"/>
    <property type="evidence" value="ECO:0007669"/>
    <property type="project" value="TreeGrafter"/>
</dbReference>
<evidence type="ECO:0000313" key="16">
    <source>
        <dbReference type="Proteomes" id="UP000812440"/>
    </source>
</evidence>
<comment type="catalytic activity">
    <reaction evidence="9">
        <text>L-seryl-[protein] + ATP = O-phospho-L-seryl-[protein] + ADP + H(+)</text>
        <dbReference type="Rhea" id="RHEA:17989"/>
        <dbReference type="Rhea" id="RHEA-COMP:9863"/>
        <dbReference type="Rhea" id="RHEA-COMP:11604"/>
        <dbReference type="ChEBI" id="CHEBI:15378"/>
        <dbReference type="ChEBI" id="CHEBI:29999"/>
        <dbReference type="ChEBI" id="CHEBI:30616"/>
        <dbReference type="ChEBI" id="CHEBI:83421"/>
        <dbReference type="ChEBI" id="CHEBI:456216"/>
        <dbReference type="EC" id="2.7.12.1"/>
    </reaction>
</comment>
<dbReference type="SMART" id="SM00220">
    <property type="entry name" value="S_TKc"/>
    <property type="match status" value="1"/>
</dbReference>
<name>A0A8T2K455_9PIPI</name>
<evidence type="ECO:0000256" key="4">
    <source>
        <dbReference type="ARBA" id="ARBA00022553"/>
    </source>
</evidence>
<dbReference type="PANTHER" id="PTHR24058:SF35">
    <property type="entry name" value="DUAL SPECIFICITY TYROSINE-PHOSPHORYLATION-REGULATED KINASE 3"/>
    <property type="match status" value="1"/>
</dbReference>
<dbReference type="Gene3D" id="1.10.510.10">
    <property type="entry name" value="Transferase(Phosphotransferase) domain 1"/>
    <property type="match status" value="1"/>
</dbReference>
<dbReference type="GO" id="GO:0035617">
    <property type="term" value="P:stress granule disassembly"/>
    <property type="evidence" value="ECO:0007669"/>
    <property type="project" value="TreeGrafter"/>
</dbReference>
<dbReference type="PROSITE" id="PS00107">
    <property type="entry name" value="PROTEIN_KINASE_ATP"/>
    <property type="match status" value="1"/>
</dbReference>
<dbReference type="GO" id="GO:1902751">
    <property type="term" value="P:positive regulation of cell cycle G2/M phase transition"/>
    <property type="evidence" value="ECO:0007669"/>
    <property type="project" value="TreeGrafter"/>
</dbReference>
<evidence type="ECO:0000313" key="15">
    <source>
        <dbReference type="EMBL" id="KAG8451382.1"/>
    </source>
</evidence>
<comment type="similarity">
    <text evidence="1">Belongs to the protein kinase superfamily. CMGC Ser/Thr protein kinase family. MNB/DYRK subfamily.</text>
</comment>
<feature type="binding site" evidence="12">
    <location>
        <position position="219"/>
    </location>
    <ligand>
        <name>ATP</name>
        <dbReference type="ChEBI" id="CHEBI:30616"/>
    </ligand>
</feature>
<dbReference type="InterPro" id="IPR017441">
    <property type="entry name" value="Protein_kinase_ATP_BS"/>
</dbReference>
<dbReference type="Gene3D" id="3.30.200.20">
    <property type="entry name" value="Phosphorylase Kinase, domain 1"/>
    <property type="match status" value="1"/>
</dbReference>
<dbReference type="CDD" id="cd14224">
    <property type="entry name" value="PKc_DYRK2_3"/>
    <property type="match status" value="1"/>
</dbReference>